<gene>
    <name evidence="1" type="ORF">Ahy_A02g006455</name>
</gene>
<comment type="caution">
    <text evidence="1">The sequence shown here is derived from an EMBL/GenBank/DDBJ whole genome shotgun (WGS) entry which is preliminary data.</text>
</comment>
<dbReference type="AlphaFoldDB" id="A0A445E9V5"/>
<dbReference type="Proteomes" id="UP000289738">
    <property type="component" value="Chromosome A02"/>
</dbReference>
<sequence length="102" mass="11864">MASAFIFRFLIGYFINTLTKPNNNTFVFGELLCLYIPTKITSGHTERLNSTPNLQFDYTERVKTATIYNPFQSVIKDKTELDLRENVRCMTHLADSHSRLRI</sequence>
<name>A0A445E9V5_ARAHY</name>
<evidence type="ECO:0000313" key="2">
    <source>
        <dbReference type="Proteomes" id="UP000289738"/>
    </source>
</evidence>
<evidence type="ECO:0000313" key="1">
    <source>
        <dbReference type="EMBL" id="RYR72252.1"/>
    </source>
</evidence>
<accession>A0A445E9V5</accession>
<dbReference type="EMBL" id="SDMP01000002">
    <property type="protein sequence ID" value="RYR72252.1"/>
    <property type="molecule type" value="Genomic_DNA"/>
</dbReference>
<keyword evidence="2" id="KW-1185">Reference proteome</keyword>
<reference evidence="1 2" key="1">
    <citation type="submission" date="2019-01" db="EMBL/GenBank/DDBJ databases">
        <title>Sequencing of cultivated peanut Arachis hypogaea provides insights into genome evolution and oil improvement.</title>
        <authorList>
            <person name="Chen X."/>
        </authorList>
    </citation>
    <scope>NUCLEOTIDE SEQUENCE [LARGE SCALE GENOMIC DNA]</scope>
    <source>
        <strain evidence="2">cv. Fuhuasheng</strain>
        <tissue evidence="1">Leaves</tissue>
    </source>
</reference>
<protein>
    <submittedName>
        <fullName evidence="1">Uncharacterized protein</fullName>
    </submittedName>
</protein>
<proteinExistence type="predicted"/>
<organism evidence="1 2">
    <name type="scientific">Arachis hypogaea</name>
    <name type="common">Peanut</name>
    <dbReference type="NCBI Taxonomy" id="3818"/>
    <lineage>
        <taxon>Eukaryota</taxon>
        <taxon>Viridiplantae</taxon>
        <taxon>Streptophyta</taxon>
        <taxon>Embryophyta</taxon>
        <taxon>Tracheophyta</taxon>
        <taxon>Spermatophyta</taxon>
        <taxon>Magnoliopsida</taxon>
        <taxon>eudicotyledons</taxon>
        <taxon>Gunneridae</taxon>
        <taxon>Pentapetalae</taxon>
        <taxon>rosids</taxon>
        <taxon>fabids</taxon>
        <taxon>Fabales</taxon>
        <taxon>Fabaceae</taxon>
        <taxon>Papilionoideae</taxon>
        <taxon>50 kb inversion clade</taxon>
        <taxon>dalbergioids sensu lato</taxon>
        <taxon>Dalbergieae</taxon>
        <taxon>Pterocarpus clade</taxon>
        <taxon>Arachis</taxon>
    </lineage>
</organism>